<keyword evidence="4" id="KW-1185">Reference proteome</keyword>
<organism evidence="3 4">
    <name type="scientific">Phenylobacterium hankyongense</name>
    <dbReference type="NCBI Taxonomy" id="1813876"/>
    <lineage>
        <taxon>Bacteria</taxon>
        <taxon>Pseudomonadati</taxon>
        <taxon>Pseudomonadota</taxon>
        <taxon>Alphaproteobacteria</taxon>
        <taxon>Caulobacterales</taxon>
        <taxon>Caulobacteraceae</taxon>
        <taxon>Phenylobacterium</taxon>
    </lineage>
</organism>
<gene>
    <name evidence="3" type="ORF">DJ021_00370</name>
</gene>
<feature type="transmembrane region" description="Helical" evidence="1">
    <location>
        <begin position="122"/>
        <end position="138"/>
    </location>
</feature>
<keyword evidence="1" id="KW-0472">Membrane</keyword>
<dbReference type="InterPro" id="IPR036938">
    <property type="entry name" value="PAP2/HPO_sf"/>
</dbReference>
<feature type="domain" description="Phosphatidic acid phosphatase type 2/haloperoxidase" evidence="2">
    <location>
        <begin position="125"/>
        <end position="237"/>
    </location>
</feature>
<feature type="transmembrane region" description="Helical" evidence="1">
    <location>
        <begin position="195"/>
        <end position="216"/>
    </location>
</feature>
<sequence length="252" mass="27247">MTATMERDQVSRVLTQDQPRDVVTMLNLLRRLESRALILLIAAAAAVWAFLGIAGEMAEGETLAIDRRILLMLRTPGNLSDPIGPPSLEEAMRDLTALGGFTVLTIVTVVGTAAFLLHRKRLHAAILAGTVLISQFLSEQLKTLYGRPRPDLVPHGSYVYSASFPSGHSMLSAATYLTLAMLIASLEPRRATKALVFGLAVVLMIAVGFSRIYLGVHWPSDVLAGWCAGAAAAFAAWMVLLRLDRRATTVKP</sequence>
<dbReference type="SUPFAM" id="SSF48317">
    <property type="entry name" value="Acid phosphatase/Vanadium-dependent haloperoxidase"/>
    <property type="match status" value="1"/>
</dbReference>
<feature type="transmembrane region" description="Helical" evidence="1">
    <location>
        <begin position="222"/>
        <end position="241"/>
    </location>
</feature>
<keyword evidence="1" id="KW-0812">Transmembrane</keyword>
<accession>A0A328AW17</accession>
<dbReference type="CDD" id="cd03392">
    <property type="entry name" value="PAP2_like_2"/>
    <property type="match status" value="1"/>
</dbReference>
<feature type="transmembrane region" description="Helical" evidence="1">
    <location>
        <begin position="36"/>
        <end position="54"/>
    </location>
</feature>
<protein>
    <submittedName>
        <fullName evidence="3">Phosphoesterase</fullName>
    </submittedName>
</protein>
<keyword evidence="1" id="KW-1133">Transmembrane helix</keyword>
<evidence type="ECO:0000256" key="1">
    <source>
        <dbReference type="SAM" id="Phobius"/>
    </source>
</evidence>
<proteinExistence type="predicted"/>
<dbReference type="Gene3D" id="1.20.144.10">
    <property type="entry name" value="Phosphatidic acid phosphatase type 2/haloperoxidase"/>
    <property type="match status" value="2"/>
</dbReference>
<reference evidence="4" key="1">
    <citation type="submission" date="2018-05" db="EMBL/GenBank/DDBJ databases">
        <authorList>
            <person name="Li X."/>
        </authorList>
    </citation>
    <scope>NUCLEOTIDE SEQUENCE [LARGE SCALE GENOMIC DNA]</scope>
    <source>
        <strain evidence="4">HKS-05</strain>
    </source>
</reference>
<evidence type="ECO:0000313" key="3">
    <source>
        <dbReference type="EMBL" id="RAK58371.1"/>
    </source>
</evidence>
<comment type="caution">
    <text evidence="3">The sequence shown here is derived from an EMBL/GenBank/DDBJ whole genome shotgun (WGS) entry which is preliminary data.</text>
</comment>
<feature type="transmembrane region" description="Helical" evidence="1">
    <location>
        <begin position="158"/>
        <end position="183"/>
    </location>
</feature>
<dbReference type="AlphaFoldDB" id="A0A328AW17"/>
<evidence type="ECO:0000259" key="2">
    <source>
        <dbReference type="SMART" id="SM00014"/>
    </source>
</evidence>
<dbReference type="Pfam" id="PF01569">
    <property type="entry name" value="PAP2"/>
    <property type="match status" value="1"/>
</dbReference>
<dbReference type="InterPro" id="IPR000326">
    <property type="entry name" value="PAP2/HPO"/>
</dbReference>
<evidence type="ECO:0000313" key="4">
    <source>
        <dbReference type="Proteomes" id="UP000249842"/>
    </source>
</evidence>
<name>A0A328AW17_9CAUL</name>
<dbReference type="OrthoDB" id="9801622at2"/>
<dbReference type="PANTHER" id="PTHR14969:SF13">
    <property type="entry name" value="AT30094P"/>
    <property type="match status" value="1"/>
</dbReference>
<dbReference type="EMBL" id="QFYP01000001">
    <property type="protein sequence ID" value="RAK58371.1"/>
    <property type="molecule type" value="Genomic_DNA"/>
</dbReference>
<feature type="transmembrane region" description="Helical" evidence="1">
    <location>
        <begin position="95"/>
        <end position="117"/>
    </location>
</feature>
<dbReference type="PANTHER" id="PTHR14969">
    <property type="entry name" value="SPHINGOSINE-1-PHOSPHATE PHOSPHOHYDROLASE"/>
    <property type="match status" value="1"/>
</dbReference>
<dbReference type="SMART" id="SM00014">
    <property type="entry name" value="acidPPc"/>
    <property type="match status" value="1"/>
</dbReference>
<dbReference type="Proteomes" id="UP000249842">
    <property type="component" value="Unassembled WGS sequence"/>
</dbReference>